<organism evidence="4 5">
    <name type="scientific">Periconia macrospinosa</name>
    <dbReference type="NCBI Taxonomy" id="97972"/>
    <lineage>
        <taxon>Eukaryota</taxon>
        <taxon>Fungi</taxon>
        <taxon>Dikarya</taxon>
        <taxon>Ascomycota</taxon>
        <taxon>Pezizomycotina</taxon>
        <taxon>Dothideomycetes</taxon>
        <taxon>Pleosporomycetidae</taxon>
        <taxon>Pleosporales</taxon>
        <taxon>Massarineae</taxon>
        <taxon>Periconiaceae</taxon>
        <taxon>Periconia</taxon>
    </lineage>
</organism>
<dbReference type="InterPro" id="IPR000873">
    <property type="entry name" value="AMP-dep_synth/lig_dom"/>
</dbReference>
<keyword evidence="5" id="KW-1185">Reference proteome</keyword>
<feature type="domain" description="AMP-dependent synthetase/ligase" evidence="3">
    <location>
        <begin position="29"/>
        <end position="356"/>
    </location>
</feature>
<evidence type="ECO:0000256" key="1">
    <source>
        <dbReference type="ARBA" id="ARBA00022450"/>
    </source>
</evidence>
<evidence type="ECO:0000313" key="4">
    <source>
        <dbReference type="EMBL" id="PVI01075.1"/>
    </source>
</evidence>
<proteinExistence type="predicted"/>
<dbReference type="PANTHER" id="PTHR43439:SF2">
    <property type="entry name" value="ENZYME, PUTATIVE (JCVI)-RELATED"/>
    <property type="match status" value="1"/>
</dbReference>
<dbReference type="InterPro" id="IPR051414">
    <property type="entry name" value="Adenylate-forming_Reductase"/>
</dbReference>
<dbReference type="InterPro" id="IPR042099">
    <property type="entry name" value="ANL_N_sf"/>
</dbReference>
<dbReference type="PANTHER" id="PTHR43439">
    <property type="entry name" value="PHENYLACETATE-COENZYME A LIGASE"/>
    <property type="match status" value="1"/>
</dbReference>
<keyword evidence="1" id="KW-0596">Phosphopantetheine</keyword>
<accession>A0A2V1DUZ4</accession>
<sequence length="430" mass="47974">MPFWDTVMDSPSDIAYGNRLVPNVVDEIALKDPARVCFSFPLSSPNPQGRYHDVTFRTFANAVNKTAHFIRREIGCSAMFETVMYMGHQDIRHFIILVALMKTGHKVLFSSHRNSVAGHAELIKQSDCGILLYTSGFSVNLLLESCRMESVCIPELDYLLNDDALCDDFPYEKTFEEAKIHPCMVMHTSGTKGLPKPVVWTHWTLAGADTEQLTPPFEGRPTLWGNLLTKTSKRSFSALPMFHGAGLISAVTRACFGHTAIVIGPPGITTADTLARVLDHADIDSAFCDPTPLEEAATRPDIMEKLGRLKYVAYTGGLLSQSAGDAISRVVPLYSVMTSTETAIFTQYATDPEDWQYVFFDLTINGIEMRPHKGNLYELVIKRNAAQADHQAIFKNFPHLDEFSMPDLYEKHPSKPGLWKFVGRKDDISS</sequence>
<dbReference type="AlphaFoldDB" id="A0A2V1DUZ4"/>
<dbReference type="SUPFAM" id="SSF56801">
    <property type="entry name" value="Acetyl-CoA synthetase-like"/>
    <property type="match status" value="1"/>
</dbReference>
<evidence type="ECO:0000259" key="3">
    <source>
        <dbReference type="Pfam" id="PF00501"/>
    </source>
</evidence>
<name>A0A2V1DUZ4_9PLEO</name>
<dbReference type="EMBL" id="KZ805363">
    <property type="protein sequence ID" value="PVI01075.1"/>
    <property type="molecule type" value="Genomic_DNA"/>
</dbReference>
<gene>
    <name evidence="4" type="ORF">DM02DRAFT_591779</name>
</gene>
<dbReference type="Proteomes" id="UP000244855">
    <property type="component" value="Unassembled WGS sequence"/>
</dbReference>
<keyword evidence="2" id="KW-0597">Phosphoprotein</keyword>
<dbReference type="STRING" id="97972.A0A2V1DUZ4"/>
<dbReference type="Gene3D" id="3.40.50.12780">
    <property type="entry name" value="N-terminal domain of ligase-like"/>
    <property type="match status" value="1"/>
</dbReference>
<dbReference type="OrthoDB" id="429813at2759"/>
<protein>
    <submittedName>
        <fullName evidence="4">Acetyl-CoA synthetase-like protein</fullName>
    </submittedName>
</protein>
<dbReference type="Pfam" id="PF00501">
    <property type="entry name" value="AMP-binding"/>
    <property type="match status" value="1"/>
</dbReference>
<evidence type="ECO:0000256" key="2">
    <source>
        <dbReference type="ARBA" id="ARBA00022553"/>
    </source>
</evidence>
<evidence type="ECO:0000313" key="5">
    <source>
        <dbReference type="Proteomes" id="UP000244855"/>
    </source>
</evidence>
<reference evidence="4 5" key="1">
    <citation type="journal article" date="2018" name="Sci. Rep.">
        <title>Comparative genomics provides insights into the lifestyle and reveals functional heterogeneity of dark septate endophytic fungi.</title>
        <authorList>
            <person name="Knapp D.G."/>
            <person name="Nemeth J.B."/>
            <person name="Barry K."/>
            <person name="Hainaut M."/>
            <person name="Henrissat B."/>
            <person name="Johnson J."/>
            <person name="Kuo A."/>
            <person name="Lim J.H.P."/>
            <person name="Lipzen A."/>
            <person name="Nolan M."/>
            <person name="Ohm R.A."/>
            <person name="Tamas L."/>
            <person name="Grigoriev I.V."/>
            <person name="Spatafora J.W."/>
            <person name="Nagy L.G."/>
            <person name="Kovacs G.M."/>
        </authorList>
    </citation>
    <scope>NUCLEOTIDE SEQUENCE [LARGE SCALE GENOMIC DNA]</scope>
    <source>
        <strain evidence="4 5">DSE2036</strain>
    </source>
</reference>